<name>A0AA50HNJ6_9GAMM</name>
<dbReference type="Proteomes" id="UP001228139">
    <property type="component" value="Chromosome"/>
</dbReference>
<reference evidence="3 4" key="1">
    <citation type="submission" date="2023-07" db="EMBL/GenBank/DDBJ databases">
        <title>Pathogenic bacteria of pear tree diseases.</title>
        <authorList>
            <person name="Zhang Z."/>
            <person name="He L."/>
            <person name="Huang R."/>
        </authorList>
    </citation>
    <scope>NUCLEOTIDE SEQUENCE [LARGE SCALE GENOMIC DNA]</scope>
    <source>
        <strain evidence="3 4">DE2</strain>
    </source>
</reference>
<dbReference type="InterPro" id="IPR035905">
    <property type="entry name" value="Barstar-like_sf"/>
</dbReference>
<feature type="domain" description="Barstar (barnase inhibitor)" evidence="2">
    <location>
        <begin position="1"/>
        <end position="80"/>
    </location>
</feature>
<evidence type="ECO:0000259" key="2">
    <source>
        <dbReference type="Pfam" id="PF01337"/>
    </source>
</evidence>
<dbReference type="KEGG" id="epi:Q3V30_10475"/>
<dbReference type="AlphaFoldDB" id="A0AA50HNJ6"/>
<evidence type="ECO:0000313" key="3">
    <source>
        <dbReference type="EMBL" id="WLS76928.1"/>
    </source>
</evidence>
<evidence type="ECO:0000313" key="4">
    <source>
        <dbReference type="Proteomes" id="UP001228139"/>
    </source>
</evidence>
<protein>
    <submittedName>
        <fullName evidence="3">Barstar family protein</fullName>
    </submittedName>
</protein>
<comment type="similarity">
    <text evidence="1">Belongs to the barstar family.</text>
</comment>
<keyword evidence="4" id="KW-1185">Reference proteome</keyword>
<proteinExistence type="inferred from homology"/>
<gene>
    <name evidence="3" type="ORF">Q3V30_10475</name>
</gene>
<dbReference type="EMBL" id="CP132353">
    <property type="protein sequence ID" value="WLS76928.1"/>
    <property type="molecule type" value="Genomic_DNA"/>
</dbReference>
<dbReference type="Gene3D" id="3.30.370.10">
    <property type="entry name" value="Barstar-like"/>
    <property type="match status" value="1"/>
</dbReference>
<dbReference type="SUPFAM" id="SSF52038">
    <property type="entry name" value="Barstar-related"/>
    <property type="match status" value="1"/>
</dbReference>
<evidence type="ECO:0000256" key="1">
    <source>
        <dbReference type="ARBA" id="ARBA00006845"/>
    </source>
</evidence>
<sequence>MKSISFDFAGIGGVEDFYRQFCRKFAIDIDFGNNLDALWDALTGMIELPSRVTFRHLATHPDAAQFKGIIAVMREAEEASAGKFSLRIC</sequence>
<accession>A0AA50HNJ6</accession>
<dbReference type="RefSeq" id="WP_306205364.1">
    <property type="nucleotide sequence ID" value="NZ_CP132353.1"/>
</dbReference>
<dbReference type="Pfam" id="PF01337">
    <property type="entry name" value="Barstar"/>
    <property type="match status" value="1"/>
</dbReference>
<dbReference type="InterPro" id="IPR000468">
    <property type="entry name" value="Barstar"/>
</dbReference>
<organism evidence="3 4">
    <name type="scientific">Erwinia pyri</name>
    <dbReference type="NCBI Taxonomy" id="3062598"/>
    <lineage>
        <taxon>Bacteria</taxon>
        <taxon>Pseudomonadati</taxon>
        <taxon>Pseudomonadota</taxon>
        <taxon>Gammaproteobacteria</taxon>
        <taxon>Enterobacterales</taxon>
        <taxon>Erwiniaceae</taxon>
        <taxon>Erwinia</taxon>
    </lineage>
</organism>